<dbReference type="AlphaFoldDB" id="A0A9X3E8F5"/>
<keyword evidence="4" id="KW-1185">Reference proteome</keyword>
<organism evidence="1 3">
    <name type="scientific">Leuconostoc falkenbergense</name>
    <dbReference type="NCBI Taxonomy" id="2766470"/>
    <lineage>
        <taxon>Bacteria</taxon>
        <taxon>Bacillati</taxon>
        <taxon>Bacillota</taxon>
        <taxon>Bacilli</taxon>
        <taxon>Lactobacillales</taxon>
        <taxon>Lactobacillaceae</taxon>
        <taxon>Leuconostoc</taxon>
    </lineage>
</organism>
<evidence type="ECO:0000313" key="1">
    <source>
        <dbReference type="EMBL" id="MCX7579241.1"/>
    </source>
</evidence>
<dbReference type="EMBL" id="JAUCAQ010000019">
    <property type="protein sequence ID" value="MDM7647090.1"/>
    <property type="molecule type" value="Genomic_DNA"/>
</dbReference>
<proteinExistence type="predicted"/>
<reference evidence="2 4" key="2">
    <citation type="submission" date="2023-06" db="EMBL/GenBank/DDBJ databases">
        <title>Draft Genome Sequences of lactic acid bacteria strains isolated from fermented milk products.</title>
        <authorList>
            <person name="Elcheninov A.G."/>
            <person name="Klyukina A."/>
            <person name="Zayulina K.S."/>
            <person name="Gavirova L.A."/>
            <person name="Shcherbakova P.A."/>
            <person name="Shestakov A.I."/>
            <person name="Kublanov I.V."/>
            <person name="Kochetkova T.V."/>
        </authorList>
    </citation>
    <scope>NUCLEOTIDE SEQUENCE [LARGE SCALE GENOMIC DNA]</scope>
    <source>
        <strain evidence="2 4">TOM.81</strain>
    </source>
</reference>
<gene>
    <name evidence="1" type="ORF">D0502_07600</name>
    <name evidence="2" type="ORF">QUE93_08685</name>
</gene>
<evidence type="ECO:0000313" key="2">
    <source>
        <dbReference type="EMBL" id="MDM7647090.1"/>
    </source>
</evidence>
<dbReference type="EMBL" id="QVOQ01000016">
    <property type="protein sequence ID" value="MCX7579241.1"/>
    <property type="molecule type" value="Genomic_DNA"/>
</dbReference>
<evidence type="ECO:0000313" key="4">
    <source>
        <dbReference type="Proteomes" id="UP001242903"/>
    </source>
</evidence>
<dbReference type="Proteomes" id="UP001242903">
    <property type="component" value="Unassembled WGS sequence"/>
</dbReference>
<dbReference type="RefSeq" id="WP_114666704.1">
    <property type="nucleotide sequence ID" value="NZ_BMBR01000004.1"/>
</dbReference>
<comment type="caution">
    <text evidence="1">The sequence shown here is derived from an EMBL/GenBank/DDBJ whole genome shotgun (WGS) entry which is preliminary data.</text>
</comment>
<accession>A0A9X3E8F5</accession>
<protein>
    <submittedName>
        <fullName evidence="1">Uncharacterized protein</fullName>
    </submittedName>
</protein>
<sequence>MMAKATSIRFDDNLYDTILAYSQMNNQSISSFVSEAVATYVADKGVQPDAKSAIDDYVDRFAPLLEKLKDK</sequence>
<dbReference type="Proteomes" id="UP001080333">
    <property type="component" value="Unassembled WGS sequence"/>
</dbReference>
<name>A0A9X3E8F5_9LACO</name>
<reference evidence="1" key="1">
    <citation type="submission" date="2018-08" db="EMBL/GenBank/DDBJ databases">
        <title>Draft genome sequences of Leuconostoc spp. and Weissella spp. with biocontrol potential.</title>
        <authorList>
            <person name="Lo R."/>
            <person name="Ho V.T.T."/>
            <person name="Turner M.S."/>
        </authorList>
    </citation>
    <scope>NUCLEOTIDE SEQUENCE</scope>
    <source>
        <strain evidence="1">156</strain>
    </source>
</reference>
<dbReference type="GeneID" id="97230644"/>
<evidence type="ECO:0000313" key="3">
    <source>
        <dbReference type="Proteomes" id="UP001080333"/>
    </source>
</evidence>